<evidence type="ECO:0000256" key="4">
    <source>
        <dbReference type="ARBA" id="ARBA00022692"/>
    </source>
</evidence>
<feature type="transmembrane region" description="Helical" evidence="11">
    <location>
        <begin position="41"/>
        <end position="62"/>
    </location>
</feature>
<accession>A0A815N1F0</accession>
<proteinExistence type="inferred from homology"/>
<dbReference type="GO" id="GO:0033198">
    <property type="term" value="P:response to ATP"/>
    <property type="evidence" value="ECO:0007669"/>
    <property type="project" value="InterPro"/>
</dbReference>
<dbReference type="GO" id="GO:0004931">
    <property type="term" value="F:extracellularly ATP-gated monoatomic cation channel activity"/>
    <property type="evidence" value="ECO:0007669"/>
    <property type="project" value="InterPro"/>
</dbReference>
<evidence type="ECO:0000256" key="1">
    <source>
        <dbReference type="ARBA" id="ARBA00004308"/>
    </source>
</evidence>
<comment type="subcellular location">
    <subcellularLocation>
        <location evidence="1">Endomembrane system</location>
    </subcellularLocation>
</comment>
<dbReference type="Gene3D" id="2.60.490.10">
    <property type="entry name" value="atp-gated p2x4 ion channel domain"/>
    <property type="match status" value="1"/>
</dbReference>
<evidence type="ECO:0008006" key="15">
    <source>
        <dbReference type="Google" id="ProtNLM"/>
    </source>
</evidence>
<evidence type="ECO:0000313" key="12">
    <source>
        <dbReference type="EMBL" id="CAF1427171.1"/>
    </source>
</evidence>
<evidence type="ECO:0000256" key="5">
    <source>
        <dbReference type="ARBA" id="ARBA00022989"/>
    </source>
</evidence>
<evidence type="ECO:0000313" key="14">
    <source>
        <dbReference type="Proteomes" id="UP000663834"/>
    </source>
</evidence>
<dbReference type="Pfam" id="PF00864">
    <property type="entry name" value="P2X_receptor"/>
    <property type="match status" value="1"/>
</dbReference>
<evidence type="ECO:0000256" key="10">
    <source>
        <dbReference type="SAM" id="MobiDB-lite"/>
    </source>
</evidence>
<evidence type="ECO:0000256" key="11">
    <source>
        <dbReference type="SAM" id="Phobius"/>
    </source>
</evidence>
<keyword evidence="4 11" id="KW-0812">Transmembrane</keyword>
<dbReference type="GO" id="GO:0005886">
    <property type="term" value="C:plasma membrane"/>
    <property type="evidence" value="ECO:0007669"/>
    <property type="project" value="InterPro"/>
</dbReference>
<dbReference type="OrthoDB" id="494673at2759"/>
<comment type="caution">
    <text evidence="12">The sequence shown here is derived from an EMBL/GenBank/DDBJ whole genome shotgun (WGS) entry which is preliminary data.</text>
</comment>
<reference evidence="12" key="1">
    <citation type="submission" date="2021-02" db="EMBL/GenBank/DDBJ databases">
        <authorList>
            <person name="Nowell W R."/>
        </authorList>
    </citation>
    <scope>NUCLEOTIDE SEQUENCE</scope>
</reference>
<keyword evidence="9" id="KW-0407">Ion channel</keyword>
<dbReference type="EMBL" id="CAJNOW010004693">
    <property type="protein sequence ID" value="CAF1427171.1"/>
    <property type="molecule type" value="Genomic_DNA"/>
</dbReference>
<dbReference type="GO" id="GO:0098794">
    <property type="term" value="C:postsynapse"/>
    <property type="evidence" value="ECO:0007669"/>
    <property type="project" value="GOC"/>
</dbReference>
<dbReference type="InterPro" id="IPR059116">
    <property type="entry name" value="P2X_receptor"/>
</dbReference>
<dbReference type="GO" id="GO:0012505">
    <property type="term" value="C:endomembrane system"/>
    <property type="evidence" value="ECO:0007669"/>
    <property type="project" value="UniProtKB-SubCell"/>
</dbReference>
<evidence type="ECO:0000313" key="13">
    <source>
        <dbReference type="EMBL" id="CAF2045252.1"/>
    </source>
</evidence>
<dbReference type="NCBIfam" id="TIGR00863">
    <property type="entry name" value="P2X"/>
    <property type="match status" value="1"/>
</dbReference>
<dbReference type="AlphaFoldDB" id="A0A815N1F0"/>
<dbReference type="Proteomes" id="UP000663824">
    <property type="component" value="Unassembled WGS sequence"/>
</dbReference>
<feature type="region of interest" description="Disordered" evidence="10">
    <location>
        <begin position="399"/>
        <end position="428"/>
    </location>
</feature>
<keyword evidence="8" id="KW-1071">Ligand-gated ion channel</keyword>
<dbReference type="PRINTS" id="PR01307">
    <property type="entry name" value="P2XRECEPTOR"/>
</dbReference>
<dbReference type="InterPro" id="IPR001429">
    <property type="entry name" value="P2X_purnocptor"/>
</dbReference>
<dbReference type="Proteomes" id="UP000663834">
    <property type="component" value="Unassembled WGS sequence"/>
</dbReference>
<dbReference type="GO" id="GO:0001614">
    <property type="term" value="F:purinergic nucleotide receptor activity"/>
    <property type="evidence" value="ECO:0007669"/>
    <property type="project" value="InterPro"/>
</dbReference>
<keyword evidence="5 11" id="KW-1133">Transmembrane helix</keyword>
<dbReference type="Gene3D" id="1.10.287.940">
    <property type="entry name" value="atp-gated p2x4 ion channel"/>
    <property type="match status" value="1"/>
</dbReference>
<organism evidence="12 14">
    <name type="scientific">Rotaria magnacalcarata</name>
    <dbReference type="NCBI Taxonomy" id="392030"/>
    <lineage>
        <taxon>Eukaryota</taxon>
        <taxon>Metazoa</taxon>
        <taxon>Spiralia</taxon>
        <taxon>Gnathifera</taxon>
        <taxon>Rotifera</taxon>
        <taxon>Eurotatoria</taxon>
        <taxon>Bdelloidea</taxon>
        <taxon>Philodinida</taxon>
        <taxon>Philodinidae</taxon>
        <taxon>Rotaria</taxon>
    </lineage>
</organism>
<protein>
    <recommendedName>
        <fullName evidence="15">P2X purinoceptor</fullName>
    </recommendedName>
</protein>
<feature type="transmembrane region" description="Helical" evidence="11">
    <location>
        <begin position="358"/>
        <end position="380"/>
    </location>
</feature>
<dbReference type="PANTHER" id="PTHR10125">
    <property type="entry name" value="P2X PURINOCEPTOR"/>
    <property type="match status" value="1"/>
</dbReference>
<keyword evidence="3" id="KW-0813">Transport</keyword>
<dbReference type="PANTHER" id="PTHR10125:SF31">
    <property type="entry name" value="P2X RECEPTOR E"/>
    <property type="match status" value="1"/>
</dbReference>
<dbReference type="EMBL" id="CAJNRE010005458">
    <property type="protein sequence ID" value="CAF2045252.1"/>
    <property type="molecule type" value="Genomic_DNA"/>
</dbReference>
<evidence type="ECO:0000256" key="7">
    <source>
        <dbReference type="ARBA" id="ARBA00023136"/>
    </source>
</evidence>
<evidence type="ECO:0000256" key="3">
    <source>
        <dbReference type="ARBA" id="ARBA00022448"/>
    </source>
</evidence>
<keyword evidence="7 11" id="KW-0472">Membrane</keyword>
<feature type="compositionally biased region" description="Polar residues" evidence="10">
    <location>
        <begin position="416"/>
        <end position="426"/>
    </location>
</feature>
<gene>
    <name evidence="12" type="ORF">KQP761_LOCUS10862</name>
    <name evidence="13" type="ORF">MBJ925_LOCUS12002</name>
</gene>
<keyword evidence="6" id="KW-0406">Ion transport</keyword>
<sequence length="458" mass="52042">MNSIPFSKNNVRIRKNVTNALIGFLTEYETSKTVLIHSVKYAGLLRLIQIIILIYSVIYLLIYEKGYQKQSTAIISSVTLKVKGIGHVRTPENKSSIMDVADYIIPASENNAIFVMTTFIETDQRRSRCAESAQLKQAKCRNSSDCITKSFIANMNGHWTGRCLFTSKPTAMIGTENSTTGLCEYEGWCPPEDDAVSPTFIRGVLDFRIFIKNFIEFPVFGVKHKNMADDLKPCVFHPKDDKHCPIFTLDYIVNQAENDSNERDLMLQYGGVISIKLDWDCNLDRNIKICKPAYSFARLDVPYREKPFSVGFNFRYASTWKHERDQFRTLTKAYGLRFIIATSGKAGKFDFIRLSLNIGSLVGIFGLATFFCDIIILHLSKKADIYRMHMVEKIHVKNPYENQQQASNNSSEQNDGIHSNTNSNVKTELEYETPRNGIISMEKVVVSRLNSPTVSTLS</sequence>
<name>A0A815N1F0_9BILA</name>
<evidence type="ECO:0000256" key="6">
    <source>
        <dbReference type="ARBA" id="ARBA00023065"/>
    </source>
</evidence>
<evidence type="ECO:0000256" key="9">
    <source>
        <dbReference type="ARBA" id="ARBA00023303"/>
    </source>
</evidence>
<comment type="similarity">
    <text evidence="2">Belongs to the P2X receptor family.</text>
</comment>
<dbReference type="InterPro" id="IPR027309">
    <property type="entry name" value="P2X_extracellular_dom_sf"/>
</dbReference>
<evidence type="ECO:0000256" key="8">
    <source>
        <dbReference type="ARBA" id="ARBA00023286"/>
    </source>
</evidence>
<evidence type="ECO:0000256" key="2">
    <source>
        <dbReference type="ARBA" id="ARBA00009848"/>
    </source>
</evidence>
<dbReference type="GO" id="GO:0070588">
    <property type="term" value="P:calcium ion transmembrane transport"/>
    <property type="evidence" value="ECO:0007669"/>
    <property type="project" value="TreeGrafter"/>
</dbReference>
<feature type="compositionally biased region" description="Low complexity" evidence="10">
    <location>
        <begin position="401"/>
        <end position="414"/>
    </location>
</feature>